<proteinExistence type="predicted"/>
<accession>A0A6J4T611</accession>
<dbReference type="PANTHER" id="PTHR30404">
    <property type="entry name" value="N-ACETYLMURAMOYL-L-ALANINE AMIDASE"/>
    <property type="match status" value="1"/>
</dbReference>
<dbReference type="InterPro" id="IPR002477">
    <property type="entry name" value="Peptidoglycan-bd-like"/>
</dbReference>
<evidence type="ECO:0000313" key="3">
    <source>
        <dbReference type="EMBL" id="CAA9514177.1"/>
    </source>
</evidence>
<reference evidence="3" key="1">
    <citation type="submission" date="2020-02" db="EMBL/GenBank/DDBJ databases">
        <authorList>
            <person name="Meier V. D."/>
        </authorList>
    </citation>
    <scope>NUCLEOTIDE SEQUENCE</scope>
    <source>
        <strain evidence="3">AVDCRST_MAG05</strain>
    </source>
</reference>
<feature type="domain" description="MurNAc-LAA" evidence="2">
    <location>
        <begin position="217"/>
        <end position="331"/>
    </location>
</feature>
<gene>
    <name evidence="3" type="ORF">AVDCRST_MAG05-3201</name>
</gene>
<dbReference type="InterPro" id="IPR036365">
    <property type="entry name" value="PGBD-like_sf"/>
</dbReference>
<dbReference type="AlphaFoldDB" id="A0A6J4T611"/>
<dbReference type="Gene3D" id="1.10.101.10">
    <property type="entry name" value="PGBD-like superfamily/PGBD"/>
    <property type="match status" value="2"/>
</dbReference>
<dbReference type="GO" id="GO:0008745">
    <property type="term" value="F:N-acetylmuramoyl-L-alanine amidase activity"/>
    <property type="evidence" value="ECO:0007669"/>
    <property type="project" value="UniProtKB-EC"/>
</dbReference>
<organism evidence="3">
    <name type="scientific">uncultured Rubrobacteraceae bacterium</name>
    <dbReference type="NCBI Taxonomy" id="349277"/>
    <lineage>
        <taxon>Bacteria</taxon>
        <taxon>Bacillati</taxon>
        <taxon>Actinomycetota</taxon>
        <taxon>Rubrobacteria</taxon>
        <taxon>Rubrobacterales</taxon>
        <taxon>Rubrobacteraceae</taxon>
        <taxon>environmental samples</taxon>
    </lineage>
</organism>
<dbReference type="Gene3D" id="3.40.630.40">
    <property type="entry name" value="Zn-dependent exopeptidases"/>
    <property type="match status" value="1"/>
</dbReference>
<dbReference type="SMART" id="SM00646">
    <property type="entry name" value="Ami_3"/>
    <property type="match status" value="1"/>
</dbReference>
<name>A0A6J4T611_9ACTN</name>
<dbReference type="GO" id="GO:0030288">
    <property type="term" value="C:outer membrane-bounded periplasmic space"/>
    <property type="evidence" value="ECO:0007669"/>
    <property type="project" value="TreeGrafter"/>
</dbReference>
<dbReference type="PANTHER" id="PTHR30404:SF0">
    <property type="entry name" value="N-ACETYLMURAMOYL-L-ALANINE AMIDASE AMIC"/>
    <property type="match status" value="1"/>
</dbReference>
<evidence type="ECO:0000256" key="1">
    <source>
        <dbReference type="ARBA" id="ARBA00022801"/>
    </source>
</evidence>
<dbReference type="Pfam" id="PF01471">
    <property type="entry name" value="PG_binding_1"/>
    <property type="match status" value="2"/>
</dbReference>
<evidence type="ECO:0000259" key="2">
    <source>
        <dbReference type="SMART" id="SM00646"/>
    </source>
</evidence>
<sequence>MDLQTRLQALGFPLGNRGIDGVFRETTELAVKDFQRSLGLLADGLVGPITWREVVEAGYRPGGRLLYLRQPPFRGTDVAELQRMLNDLGFDPGSVNGLFDTRAARAVRDFQKNAGLQDDGVVDAAVFKTLNTYAAQSLGTHQFPDKSGGYFPEDLFSGTIVVDAAHGGRDRGHVAKGGLSEADINLAVAHELAQILPAREILLTRSEDEEVSAADRAFLANSSGAKMIVSVHHAVHHTPTACGTASFYFERLGYRSHRGQMAATYVQRGVSRTLETCDIGEFGRSYEILRETNIPAVVLEPLHLTNPKELDLATDPYYPAAVAEAIANSLELYAGRDKAFIAVS</sequence>
<dbReference type="InterPro" id="IPR036366">
    <property type="entry name" value="PGBDSf"/>
</dbReference>
<dbReference type="EC" id="3.5.1.28" evidence="3"/>
<protein>
    <submittedName>
        <fullName evidence="3">LytH protein involved in methicillin resistance / N-acetylmuramoyl-L-alanine amidase domain</fullName>
        <ecNumber evidence="3">3.5.1.28</ecNumber>
    </submittedName>
</protein>
<dbReference type="SUPFAM" id="SSF47090">
    <property type="entry name" value="PGBD-like"/>
    <property type="match status" value="2"/>
</dbReference>
<dbReference type="InterPro" id="IPR002508">
    <property type="entry name" value="MurNAc-LAA_cat"/>
</dbReference>
<dbReference type="EMBL" id="CADCVM010000362">
    <property type="protein sequence ID" value="CAA9514177.1"/>
    <property type="molecule type" value="Genomic_DNA"/>
</dbReference>
<dbReference type="GO" id="GO:0009253">
    <property type="term" value="P:peptidoglycan catabolic process"/>
    <property type="evidence" value="ECO:0007669"/>
    <property type="project" value="InterPro"/>
</dbReference>
<dbReference type="SUPFAM" id="SSF53187">
    <property type="entry name" value="Zn-dependent exopeptidases"/>
    <property type="match status" value="1"/>
</dbReference>
<dbReference type="CDD" id="cd02696">
    <property type="entry name" value="MurNAc-LAA"/>
    <property type="match status" value="1"/>
</dbReference>
<keyword evidence="1 3" id="KW-0378">Hydrolase</keyword>
<dbReference type="Pfam" id="PF01520">
    <property type="entry name" value="Amidase_3"/>
    <property type="match status" value="1"/>
</dbReference>
<dbReference type="InterPro" id="IPR050695">
    <property type="entry name" value="N-acetylmuramoyl_amidase_3"/>
</dbReference>